<dbReference type="GO" id="GO:0070628">
    <property type="term" value="F:proteasome binding"/>
    <property type="evidence" value="ECO:0007669"/>
    <property type="project" value="TreeGrafter"/>
</dbReference>
<dbReference type="AlphaFoldDB" id="A0A4S2MLD2"/>
<dbReference type="FunFam" id="1.10.8.10:FF:000003">
    <property type="entry name" value="UV excision repair protein RAD23 homolog"/>
    <property type="match status" value="1"/>
</dbReference>
<comment type="similarity">
    <text evidence="5">Belongs to the RAD23 family.</text>
</comment>
<keyword evidence="10" id="KW-1185">Reference proteome</keyword>
<dbReference type="InterPro" id="IPR015940">
    <property type="entry name" value="UBA"/>
</dbReference>
<dbReference type="SUPFAM" id="SSF101238">
    <property type="entry name" value="XPC-binding domain"/>
    <property type="match status" value="1"/>
</dbReference>
<dbReference type="SMART" id="SM00213">
    <property type="entry name" value="UBQ"/>
    <property type="match status" value="1"/>
</dbReference>
<keyword evidence="1" id="KW-0677">Repeat</keyword>
<evidence type="ECO:0000313" key="10">
    <source>
        <dbReference type="Proteomes" id="UP000298138"/>
    </source>
</evidence>
<dbReference type="InterPro" id="IPR029071">
    <property type="entry name" value="Ubiquitin-like_domsf"/>
</dbReference>
<evidence type="ECO:0000256" key="5">
    <source>
        <dbReference type="RuleBase" id="RU367049"/>
    </source>
</evidence>
<dbReference type="GO" id="GO:0043130">
    <property type="term" value="F:ubiquitin binding"/>
    <property type="evidence" value="ECO:0007669"/>
    <property type="project" value="UniProtKB-UniRule"/>
</dbReference>
<dbReference type="InterPro" id="IPR000626">
    <property type="entry name" value="Ubiquitin-like_dom"/>
</dbReference>
<dbReference type="Pfam" id="PF09280">
    <property type="entry name" value="XPC-binding"/>
    <property type="match status" value="1"/>
</dbReference>
<evidence type="ECO:0000313" key="9">
    <source>
        <dbReference type="EMBL" id="TGZ77820.1"/>
    </source>
</evidence>
<evidence type="ECO:0000256" key="1">
    <source>
        <dbReference type="ARBA" id="ARBA00022737"/>
    </source>
</evidence>
<evidence type="ECO:0000259" key="8">
    <source>
        <dbReference type="PROSITE" id="PS50053"/>
    </source>
</evidence>
<dbReference type="PANTHER" id="PTHR10621:SF0">
    <property type="entry name" value="UV EXCISION REPAIR PROTEIN RAD23"/>
    <property type="match status" value="1"/>
</dbReference>
<dbReference type="InParanoid" id="A0A4S2MLD2"/>
<evidence type="ECO:0000256" key="3">
    <source>
        <dbReference type="ARBA" id="ARBA00023204"/>
    </source>
</evidence>
<dbReference type="PROSITE" id="PS50030">
    <property type="entry name" value="UBA"/>
    <property type="match status" value="2"/>
</dbReference>
<feature type="domain" description="Ubiquitin-like" evidence="8">
    <location>
        <begin position="1"/>
        <end position="80"/>
    </location>
</feature>
<dbReference type="CDD" id="cd01805">
    <property type="entry name" value="Ubl_Rad23"/>
    <property type="match status" value="1"/>
</dbReference>
<feature type="region of interest" description="Disordered" evidence="6">
    <location>
        <begin position="194"/>
        <end position="228"/>
    </location>
</feature>
<dbReference type="GO" id="GO:0003684">
    <property type="term" value="F:damaged DNA binding"/>
    <property type="evidence" value="ECO:0007669"/>
    <property type="project" value="UniProtKB-UniRule"/>
</dbReference>
<dbReference type="GO" id="GO:0043161">
    <property type="term" value="P:proteasome-mediated ubiquitin-dependent protein catabolic process"/>
    <property type="evidence" value="ECO:0007669"/>
    <property type="project" value="UniProtKB-UniRule"/>
</dbReference>
<keyword evidence="2 5" id="KW-0227">DNA damage</keyword>
<dbReference type="SUPFAM" id="SSF46934">
    <property type="entry name" value="UBA-like"/>
    <property type="match status" value="2"/>
</dbReference>
<dbReference type="FunFam" id="1.10.8.10:FF:000002">
    <property type="entry name" value="UV excision repair protein RAD23 homolog"/>
    <property type="match status" value="1"/>
</dbReference>
<protein>
    <recommendedName>
        <fullName evidence="5">UV excision repair protein RAD23</fullName>
    </recommendedName>
</protein>
<dbReference type="PRINTS" id="PR01839">
    <property type="entry name" value="RAD23PROTEIN"/>
</dbReference>
<dbReference type="SMART" id="SM00165">
    <property type="entry name" value="UBA"/>
    <property type="match status" value="2"/>
</dbReference>
<dbReference type="GO" id="GO:0006289">
    <property type="term" value="P:nucleotide-excision repair"/>
    <property type="evidence" value="ECO:0007669"/>
    <property type="project" value="UniProtKB-UniRule"/>
</dbReference>
<accession>A0A4S2MLD2</accession>
<comment type="subcellular location">
    <subcellularLocation>
        <location evidence="5">Nucleus</location>
    </subcellularLocation>
    <subcellularLocation>
        <location evidence="5">Cytoplasm</location>
    </subcellularLocation>
</comment>
<evidence type="ECO:0000256" key="4">
    <source>
        <dbReference type="ARBA" id="ARBA00023242"/>
    </source>
</evidence>
<dbReference type="CDD" id="cd14281">
    <property type="entry name" value="UBA2_Rad23_like"/>
    <property type="match status" value="1"/>
</dbReference>
<proteinExistence type="inferred from homology"/>
<dbReference type="STRING" id="341454.A0A4S2MLD2"/>
<dbReference type="Gene3D" id="1.10.10.540">
    <property type="entry name" value="XPC-binding domain"/>
    <property type="match status" value="1"/>
</dbReference>
<feature type="region of interest" description="Disordered" evidence="6">
    <location>
        <begin position="79"/>
        <end position="142"/>
    </location>
</feature>
<organism evidence="9 10">
    <name type="scientific">Ascodesmis nigricans</name>
    <dbReference type="NCBI Taxonomy" id="341454"/>
    <lineage>
        <taxon>Eukaryota</taxon>
        <taxon>Fungi</taxon>
        <taxon>Dikarya</taxon>
        <taxon>Ascomycota</taxon>
        <taxon>Pezizomycotina</taxon>
        <taxon>Pezizomycetes</taxon>
        <taxon>Pezizales</taxon>
        <taxon>Ascodesmidaceae</taxon>
        <taxon>Ascodesmis</taxon>
    </lineage>
</organism>
<dbReference type="Proteomes" id="UP000298138">
    <property type="component" value="Unassembled WGS sequence"/>
</dbReference>
<feature type="compositionally biased region" description="Low complexity" evidence="6">
    <location>
        <begin position="194"/>
        <end position="213"/>
    </location>
</feature>
<dbReference type="InterPro" id="IPR004806">
    <property type="entry name" value="Rad23"/>
</dbReference>
<dbReference type="GO" id="GO:0031593">
    <property type="term" value="F:polyubiquitin modification-dependent protein binding"/>
    <property type="evidence" value="ECO:0007669"/>
    <property type="project" value="UniProtKB-UniRule"/>
</dbReference>
<dbReference type="Pfam" id="PF00240">
    <property type="entry name" value="ubiquitin"/>
    <property type="match status" value="1"/>
</dbReference>
<dbReference type="InterPro" id="IPR015360">
    <property type="entry name" value="XPC-bd"/>
</dbReference>
<dbReference type="Pfam" id="PF00627">
    <property type="entry name" value="UBA"/>
    <property type="match status" value="2"/>
</dbReference>
<feature type="compositionally biased region" description="Low complexity" evidence="6">
    <location>
        <begin position="79"/>
        <end position="117"/>
    </location>
</feature>
<feature type="domain" description="UBA" evidence="7">
    <location>
        <begin position="148"/>
        <end position="188"/>
    </location>
</feature>
<dbReference type="FunCoup" id="A0A4S2MLD2">
    <property type="interactions" value="995"/>
</dbReference>
<sequence length="396" mass="41724">MKITFKDLKQQKFTLDAEPSDTVSQLKERIFKAKEEAKEWDPSLQKLIYSGKILADDKTVESYNIEEKGFIVCMLTKPKPAPAASTSKPPSTPAQTSKTSTPSAPAPAAASSASNAPPATPSPAGPTAPAAAATPASFTDPSALALGPQLQQAIQGMMEMGFERDQIDRAMRAAFNNPDRAVEYLMTGIPAHLQQQTQAPAPRQAAPAPTSPAHQQANPPAVTSGDPDNVNLFEAAAAAAANQNTGAAQGAAAGAPGAGAGGMNFEFLRENPQFQQLRRLVQEAPHMLEPILQQVAAGNPQLTAMISQDPDSFLRLLSEDDEGNQTEGGIAGFQTVSVTPEEAAAIDRLCEMGFNRDLVIQAYIACDKNEELTANYLFDNPQDDDDHAMGGAGAGQ</sequence>
<reference evidence="9 10" key="1">
    <citation type="submission" date="2019-04" db="EMBL/GenBank/DDBJ databases">
        <title>Comparative genomics and transcriptomics to analyze fruiting body development in filamentous ascomycetes.</title>
        <authorList>
            <consortium name="DOE Joint Genome Institute"/>
            <person name="Lutkenhaus R."/>
            <person name="Traeger S."/>
            <person name="Breuer J."/>
            <person name="Kuo A."/>
            <person name="Lipzen A."/>
            <person name="Pangilinan J."/>
            <person name="Dilworth D."/>
            <person name="Sandor L."/>
            <person name="Poggeler S."/>
            <person name="Barry K."/>
            <person name="Grigoriev I.V."/>
            <person name="Nowrousian M."/>
        </authorList>
    </citation>
    <scope>NUCLEOTIDE SEQUENCE [LARGE SCALE GENOMIC DNA]</scope>
    <source>
        <strain evidence="9 10">CBS 389.68</strain>
    </source>
</reference>
<dbReference type="InterPro" id="IPR009060">
    <property type="entry name" value="UBA-like_sf"/>
</dbReference>
<name>A0A4S2MLD2_9PEZI</name>
<comment type="function">
    <text evidence="5">Multiubiquitin chain receptor involved in modulation of proteasomal degradation. Involved in nucleotide excision repair.</text>
</comment>
<evidence type="ECO:0000256" key="2">
    <source>
        <dbReference type="ARBA" id="ARBA00022763"/>
    </source>
</evidence>
<gene>
    <name evidence="9" type="ORF">EX30DRAFT_343729</name>
</gene>
<dbReference type="GO" id="GO:0005829">
    <property type="term" value="C:cytosol"/>
    <property type="evidence" value="ECO:0007669"/>
    <property type="project" value="TreeGrafter"/>
</dbReference>
<dbReference type="PROSITE" id="PS50053">
    <property type="entry name" value="UBIQUITIN_2"/>
    <property type="match status" value="1"/>
</dbReference>
<evidence type="ECO:0000259" key="7">
    <source>
        <dbReference type="PROSITE" id="PS50030"/>
    </source>
</evidence>
<feature type="domain" description="UBA" evidence="7">
    <location>
        <begin position="339"/>
        <end position="380"/>
    </location>
</feature>
<feature type="compositionally biased region" description="Low complexity" evidence="6">
    <location>
        <begin position="127"/>
        <end position="142"/>
    </location>
</feature>
<dbReference type="PANTHER" id="PTHR10621">
    <property type="entry name" value="UV EXCISION REPAIR PROTEIN RAD23"/>
    <property type="match status" value="1"/>
</dbReference>
<dbReference type="GO" id="GO:0005654">
    <property type="term" value="C:nucleoplasm"/>
    <property type="evidence" value="ECO:0007669"/>
    <property type="project" value="TreeGrafter"/>
</dbReference>
<dbReference type="SUPFAM" id="SSF54236">
    <property type="entry name" value="Ubiquitin-like"/>
    <property type="match status" value="1"/>
</dbReference>
<dbReference type="Gene3D" id="3.10.20.90">
    <property type="entry name" value="Phosphatidylinositol 3-kinase Catalytic Subunit, Chain A, domain 1"/>
    <property type="match status" value="1"/>
</dbReference>
<dbReference type="OrthoDB" id="419317at2759"/>
<evidence type="ECO:0000256" key="6">
    <source>
        <dbReference type="SAM" id="MobiDB-lite"/>
    </source>
</evidence>
<dbReference type="FunFam" id="3.10.20.90:FF:000175">
    <property type="entry name" value="UV excision repair protein Rad23"/>
    <property type="match status" value="1"/>
</dbReference>
<dbReference type="NCBIfam" id="TIGR00601">
    <property type="entry name" value="rad23"/>
    <property type="match status" value="1"/>
</dbReference>
<keyword evidence="4 5" id="KW-0539">Nucleus</keyword>
<dbReference type="Gene3D" id="1.10.8.10">
    <property type="entry name" value="DNA helicase RuvA subunit, C-terminal domain"/>
    <property type="match status" value="2"/>
</dbReference>
<dbReference type="EMBL" id="ML220148">
    <property type="protein sequence ID" value="TGZ77820.1"/>
    <property type="molecule type" value="Genomic_DNA"/>
</dbReference>
<keyword evidence="3 5" id="KW-0234">DNA repair</keyword>
<dbReference type="InterPro" id="IPR036353">
    <property type="entry name" value="XPC-bd_sf"/>
</dbReference>
<keyword evidence="5" id="KW-0963">Cytoplasm</keyword>